<dbReference type="EMBL" id="CAJFCJ010000015">
    <property type="protein sequence ID" value="CAD5121796.1"/>
    <property type="molecule type" value="Genomic_DNA"/>
</dbReference>
<dbReference type="AlphaFoldDB" id="A0A7I8W0W7"/>
<keyword evidence="2" id="KW-1185">Reference proteome</keyword>
<dbReference type="Proteomes" id="UP000549394">
    <property type="component" value="Unassembled WGS sequence"/>
</dbReference>
<evidence type="ECO:0000313" key="2">
    <source>
        <dbReference type="Proteomes" id="UP000549394"/>
    </source>
</evidence>
<protein>
    <submittedName>
        <fullName evidence="1">DgyrCDS10271</fullName>
    </submittedName>
</protein>
<proteinExistence type="predicted"/>
<accession>A0A7I8W0W7</accession>
<dbReference type="OrthoDB" id="2149840at2759"/>
<gene>
    <name evidence="1" type="ORF">DGYR_LOCUS9703</name>
</gene>
<evidence type="ECO:0000313" key="1">
    <source>
        <dbReference type="EMBL" id="CAD5121796.1"/>
    </source>
</evidence>
<reference evidence="1 2" key="1">
    <citation type="submission" date="2020-08" db="EMBL/GenBank/DDBJ databases">
        <authorList>
            <person name="Hejnol A."/>
        </authorList>
    </citation>
    <scope>NUCLEOTIDE SEQUENCE [LARGE SCALE GENOMIC DNA]</scope>
</reference>
<comment type="caution">
    <text evidence="1">The sequence shown here is derived from an EMBL/GenBank/DDBJ whole genome shotgun (WGS) entry which is preliminary data.</text>
</comment>
<sequence length="119" mass="13707">MVKEELSKKLGIDEARLSIQNQANYDLVIQYKSDECYRCSFEEIGLVAGQSTWSTTIDTRWPVKLLVQSKGNVNCSVVDYHFKEYGDYWWTFTKNNCGAITLNNSPKDAFIRTTNTYSL</sequence>
<organism evidence="1 2">
    <name type="scientific">Dimorphilus gyrociliatus</name>
    <dbReference type="NCBI Taxonomy" id="2664684"/>
    <lineage>
        <taxon>Eukaryota</taxon>
        <taxon>Metazoa</taxon>
        <taxon>Spiralia</taxon>
        <taxon>Lophotrochozoa</taxon>
        <taxon>Annelida</taxon>
        <taxon>Polychaeta</taxon>
        <taxon>Polychaeta incertae sedis</taxon>
        <taxon>Dinophilidae</taxon>
        <taxon>Dimorphilus</taxon>
    </lineage>
</organism>
<name>A0A7I8W0W7_9ANNE</name>